<evidence type="ECO:0000256" key="2">
    <source>
        <dbReference type="ARBA" id="ARBA00022692"/>
    </source>
</evidence>
<comment type="caution">
    <text evidence="5">Lacks conserved residue(s) required for the propagation of feature annotation.</text>
</comment>
<keyword evidence="3 5" id="KW-1133">Transmembrane helix</keyword>
<dbReference type="GO" id="GO:0005886">
    <property type="term" value="C:plasma membrane"/>
    <property type="evidence" value="ECO:0007669"/>
    <property type="project" value="UniProtKB-SubCell"/>
</dbReference>
<dbReference type="GO" id="GO:0140359">
    <property type="term" value="F:ABC-type transporter activity"/>
    <property type="evidence" value="ECO:0007669"/>
    <property type="project" value="InterPro"/>
</dbReference>
<protein>
    <recommendedName>
        <fullName evidence="5">Transport permease protein</fullName>
    </recommendedName>
</protein>
<dbReference type="PANTHER" id="PTHR43229">
    <property type="entry name" value="NODULATION PROTEIN J"/>
    <property type="match status" value="1"/>
</dbReference>
<dbReference type="STRING" id="626369.HMPREF0446_00291"/>
<evidence type="ECO:0000256" key="3">
    <source>
        <dbReference type="ARBA" id="ARBA00022989"/>
    </source>
</evidence>
<evidence type="ECO:0000256" key="5">
    <source>
        <dbReference type="RuleBase" id="RU361157"/>
    </source>
</evidence>
<name>D0BK06_9LACT</name>
<dbReference type="InterPro" id="IPR013525">
    <property type="entry name" value="ABC2_TM"/>
</dbReference>
<evidence type="ECO:0000256" key="1">
    <source>
        <dbReference type="ARBA" id="ARBA00004141"/>
    </source>
</evidence>
<dbReference type="Proteomes" id="UP000002939">
    <property type="component" value="Unassembled WGS sequence"/>
</dbReference>
<reference evidence="7" key="2">
    <citation type="submission" date="2011-10" db="EMBL/GenBank/DDBJ databases">
        <title>The Genome Sequence of Granulicatella elegans ATCC 700633.</title>
        <authorList>
            <consortium name="The Broad Institute Genome Sequencing Platform"/>
            <consortium name="The Broad Institute Genome Sequencing Center for Infectious Disease"/>
            <person name="Earl A."/>
            <person name="Ward D."/>
            <person name="Feldgarden M."/>
            <person name="Gevers D."/>
            <person name="Sibley C.D."/>
            <person name="Field T.R."/>
            <person name="Grinwis M."/>
            <person name="Eshaghurshan C.S."/>
            <person name="Surette M.G."/>
            <person name="Young S.K."/>
            <person name="Zeng Q."/>
            <person name="Gargeya S."/>
            <person name="Fitzgerald M."/>
            <person name="Haas B."/>
            <person name="Abouelleil A."/>
            <person name="Alvarado L."/>
            <person name="Arachchi H.M."/>
            <person name="Berlin A."/>
            <person name="Brown A."/>
            <person name="Chapman S.B."/>
            <person name="Chen Z."/>
            <person name="Dunbar C."/>
            <person name="Freedman E."/>
            <person name="Gearin G."/>
            <person name="Goldberg J."/>
            <person name="Griggs A."/>
            <person name="Gujja S."/>
            <person name="Heiman D."/>
            <person name="Howarth C."/>
            <person name="Larson L."/>
            <person name="Lui A."/>
            <person name="MacDonald P.J.P."/>
            <person name="Montmayeur A."/>
            <person name="Murphy C."/>
            <person name="Neiman D."/>
            <person name="Pearson M."/>
            <person name="Priest M."/>
            <person name="Roberts A."/>
            <person name="Saif S."/>
            <person name="Shea T."/>
            <person name="Shenoy N."/>
            <person name="Sisk P."/>
            <person name="Stolte C."/>
            <person name="Sykes S."/>
            <person name="Wortman J."/>
            <person name="Nusbaum C."/>
            <person name="Birren B."/>
        </authorList>
    </citation>
    <scope>NUCLEOTIDE SEQUENCE [LARGE SCALE GENOMIC DNA]</scope>
    <source>
        <strain evidence="7">ATCC 700633</strain>
    </source>
</reference>
<accession>D0BK06</accession>
<feature type="transmembrane region" description="Helical" evidence="5">
    <location>
        <begin position="156"/>
        <end position="175"/>
    </location>
</feature>
<dbReference type="AlphaFoldDB" id="D0BK06"/>
<dbReference type="eggNOG" id="COG0842">
    <property type="taxonomic scope" value="Bacteria"/>
</dbReference>
<gene>
    <name evidence="7" type="ORF">HMPREF0446_00291</name>
</gene>
<keyword evidence="5" id="KW-1003">Cell membrane</keyword>
<feature type="transmembrane region" description="Helical" evidence="5">
    <location>
        <begin position="209"/>
        <end position="231"/>
    </location>
</feature>
<feature type="domain" description="ABC transmembrane type-2" evidence="6">
    <location>
        <begin position="13"/>
        <end position="234"/>
    </location>
</feature>
<sequence>MKLFKAELWKYLHEVRTYYPDHIVSIVVTTIVFYMFLLVQHQQISQSYVGFVYWYLLSSVISEAAVSVSSEKQMGILDQLIIKPFPFELLIIVRTLVWLIVNLIKVAVVSLILSAILSIQISFSGWFIVIFLLTTVGVFGFTLVLVALTLKYTKTASFDSIISYALLFFTGAILPHEMMPEWAILIGRFLPISLGIEMTQNLIQGESVAWMDYLLLAGQSAFFLVIGYVLFKKIYQSSKKAGIDRSY</sequence>
<evidence type="ECO:0000313" key="8">
    <source>
        <dbReference type="Proteomes" id="UP000002939"/>
    </source>
</evidence>
<comment type="similarity">
    <text evidence="5">Belongs to the ABC-2 integral membrane protein family.</text>
</comment>
<comment type="subcellular location">
    <subcellularLocation>
        <location evidence="5">Cell membrane</location>
        <topology evidence="5">Multi-pass membrane protein</topology>
    </subcellularLocation>
    <subcellularLocation>
        <location evidence="1">Membrane</location>
        <topology evidence="1">Multi-pass membrane protein</topology>
    </subcellularLocation>
</comment>
<dbReference type="EMBL" id="ACRF02000014">
    <property type="protein sequence ID" value="EEW93409.1"/>
    <property type="molecule type" value="Genomic_DNA"/>
</dbReference>
<dbReference type="InterPro" id="IPR047817">
    <property type="entry name" value="ABC2_TM_bact-type"/>
</dbReference>
<keyword evidence="4 5" id="KW-0472">Membrane</keyword>
<dbReference type="RefSeq" id="WP_006702565.1">
    <property type="nucleotide sequence ID" value="NZ_KI391971.1"/>
</dbReference>
<evidence type="ECO:0000256" key="4">
    <source>
        <dbReference type="ARBA" id="ARBA00023136"/>
    </source>
</evidence>
<reference evidence="7" key="1">
    <citation type="submission" date="2009-09" db="EMBL/GenBank/DDBJ databases">
        <authorList>
            <consortium name="The Broad Institute Genome Sequencing Platform"/>
            <person name="Ward D."/>
            <person name="Feldgarden M."/>
            <person name="Earl A."/>
            <person name="Young S.K."/>
            <person name="Zeng Q."/>
            <person name="Koehrsen M."/>
            <person name="Alvarado L."/>
            <person name="Berlin A."/>
            <person name="Bochicchio J."/>
            <person name="Borenstein D."/>
            <person name="Chapman S.B."/>
            <person name="Chen Z."/>
            <person name="Engels R."/>
            <person name="Freedman E."/>
            <person name="Gellesch M."/>
            <person name="Goldberg J."/>
            <person name="Griggs A."/>
            <person name="Gujja S."/>
            <person name="Heilman E."/>
            <person name="Heiman D."/>
            <person name="Hepburn T."/>
            <person name="Howarth C."/>
            <person name="Jen D."/>
            <person name="Larson L."/>
            <person name="Lewis B."/>
            <person name="Mehta T."/>
            <person name="Park D."/>
            <person name="Pearson M."/>
            <person name="Roberts A."/>
            <person name="Saif S."/>
            <person name="Shea T."/>
            <person name="Shenoy N."/>
            <person name="Sisk P."/>
            <person name="Stolte C."/>
            <person name="Sykes S."/>
            <person name="Thomson T."/>
            <person name="Walk T."/>
            <person name="White J."/>
            <person name="Yandava C."/>
            <person name="Sibley C.D."/>
            <person name="Field T.R."/>
            <person name="Grinwis M."/>
            <person name="Eshaghurshan C.S."/>
            <person name="Surette M.G."/>
            <person name="Haas B."/>
            <person name="Nusbaum C."/>
            <person name="Birren B."/>
        </authorList>
    </citation>
    <scope>NUCLEOTIDE SEQUENCE [LARGE SCALE GENOMIC DNA]</scope>
    <source>
        <strain evidence="7">ATCC 700633</strain>
    </source>
</reference>
<proteinExistence type="inferred from homology"/>
<dbReference type="PROSITE" id="PS51012">
    <property type="entry name" value="ABC_TM2"/>
    <property type="match status" value="1"/>
</dbReference>
<evidence type="ECO:0000259" key="6">
    <source>
        <dbReference type="PROSITE" id="PS51012"/>
    </source>
</evidence>
<feature type="transmembrane region" description="Helical" evidence="5">
    <location>
        <begin position="22"/>
        <end position="39"/>
    </location>
</feature>
<keyword evidence="2 5" id="KW-0812">Transmembrane</keyword>
<dbReference type="PANTHER" id="PTHR43229:SF6">
    <property type="entry name" value="ABC-TYPE MULTIDRUG TRANSPORT SYSTEM, PERMEASE COMPONENT"/>
    <property type="match status" value="1"/>
</dbReference>
<keyword evidence="8" id="KW-1185">Reference proteome</keyword>
<dbReference type="HOGENOM" id="CLU_078424_3_0_9"/>
<feature type="transmembrane region" description="Helical" evidence="5">
    <location>
        <begin position="125"/>
        <end position="150"/>
    </location>
</feature>
<dbReference type="Pfam" id="PF01061">
    <property type="entry name" value="ABC2_membrane"/>
    <property type="match status" value="1"/>
</dbReference>
<feature type="transmembrane region" description="Helical" evidence="5">
    <location>
        <begin position="89"/>
        <end position="113"/>
    </location>
</feature>
<evidence type="ECO:0000313" key="7">
    <source>
        <dbReference type="EMBL" id="EEW93409.1"/>
    </source>
</evidence>
<keyword evidence="5" id="KW-0813">Transport</keyword>
<dbReference type="InterPro" id="IPR051784">
    <property type="entry name" value="Nod_factor_ABC_transporter"/>
</dbReference>
<comment type="caution">
    <text evidence="7">The sequence shown here is derived from an EMBL/GenBank/DDBJ whole genome shotgun (WGS) entry which is preliminary data.</text>
</comment>
<organism evidence="7 8">
    <name type="scientific">Granulicatella elegans ATCC 700633</name>
    <dbReference type="NCBI Taxonomy" id="626369"/>
    <lineage>
        <taxon>Bacteria</taxon>
        <taxon>Bacillati</taxon>
        <taxon>Bacillota</taxon>
        <taxon>Bacilli</taxon>
        <taxon>Lactobacillales</taxon>
        <taxon>Carnobacteriaceae</taxon>
        <taxon>Granulicatella</taxon>
    </lineage>
</organism>